<sequence>MSSQEFPFGNDLSKPDDWLGLSSTKSERWQISYEGSLTFACGYHSFIFLGLDSLAISLVTIYNCGPSLSVPIGKVFKSTGGTSRGALDLESANEKVGNSKKINDAINTDREQRNVTTGMALYERMKRGIPQVIFAAKPFSFDDLAGMPGGIVGAEIEIGAAAGLYRIDGYDGLKGGMTSDYFFSATVANAGTGLVSAGVGVSAGVWSVEGSHNLYWELSTGSRARCSVENTSPSYDQPYRQIPNLNPYLQSLPPAGCSLNETHFNPMKTLQRGYP</sequence>
<dbReference type="EMBL" id="FKIF01000002">
    <property type="protein sequence ID" value="SAI66881.1"/>
    <property type="molecule type" value="Genomic_DNA"/>
</dbReference>
<evidence type="ECO:0000313" key="1">
    <source>
        <dbReference type="EMBL" id="SAI66881.1"/>
    </source>
</evidence>
<dbReference type="AlphaFoldDB" id="A0A157S9E9"/>
<reference evidence="1 2" key="1">
    <citation type="submission" date="2016-04" db="EMBL/GenBank/DDBJ databases">
        <authorList>
            <consortium name="Pathogen Informatics"/>
        </authorList>
    </citation>
    <scope>NUCLEOTIDE SEQUENCE [LARGE SCALE GENOMIC DNA]</scope>
    <source>
        <strain evidence="1 2">H050680373</strain>
    </source>
</reference>
<dbReference type="STRING" id="288768.SAMEA3906486_01198"/>
<keyword evidence="2" id="KW-1185">Reference proteome</keyword>
<gene>
    <name evidence="1" type="ORF">SAMEA3906486_01198</name>
</gene>
<name>A0A157S9E9_9BORD</name>
<dbReference type="Proteomes" id="UP000076848">
    <property type="component" value="Unassembled WGS sequence"/>
</dbReference>
<dbReference type="RefSeq" id="WP_066124685.1">
    <property type="nucleotide sequence ID" value="NZ_FKIF01000002.1"/>
</dbReference>
<proteinExistence type="predicted"/>
<evidence type="ECO:0000313" key="2">
    <source>
        <dbReference type="Proteomes" id="UP000076848"/>
    </source>
</evidence>
<organism evidence="1 2">
    <name type="scientific">Bordetella ansorpii</name>
    <dbReference type="NCBI Taxonomy" id="288768"/>
    <lineage>
        <taxon>Bacteria</taxon>
        <taxon>Pseudomonadati</taxon>
        <taxon>Pseudomonadota</taxon>
        <taxon>Betaproteobacteria</taxon>
        <taxon>Burkholderiales</taxon>
        <taxon>Alcaligenaceae</taxon>
        <taxon>Bordetella</taxon>
    </lineage>
</organism>
<accession>A0A157S9E9</accession>
<dbReference type="OrthoDB" id="8630486at2"/>
<protein>
    <submittedName>
        <fullName evidence="1">Uncharacterized protein</fullName>
    </submittedName>
</protein>